<evidence type="ECO:0000313" key="2">
    <source>
        <dbReference type="Proteomes" id="UP000235828"/>
    </source>
</evidence>
<dbReference type="InterPro" id="IPR024019">
    <property type="entry name" value="CHP04096"/>
</dbReference>
<dbReference type="KEGG" id="vta:A0564"/>
<accession>A0A2N8Z9K7</accession>
<dbReference type="Proteomes" id="UP000235828">
    <property type="component" value="Chromosome A"/>
</dbReference>
<protein>
    <recommendedName>
        <fullName evidence="3">DNA phosphorothioation-associated methyltransferase</fullName>
    </recommendedName>
</protein>
<gene>
    <name evidence="1" type="ORF">VTAP4600_A0564</name>
</gene>
<name>A0A2N8Z9K7_9VIBR</name>
<organism evidence="1 2">
    <name type="scientific">Vibrio tapetis subsp. tapetis</name>
    <dbReference type="NCBI Taxonomy" id="1671868"/>
    <lineage>
        <taxon>Bacteria</taxon>
        <taxon>Pseudomonadati</taxon>
        <taxon>Pseudomonadota</taxon>
        <taxon>Gammaproteobacteria</taxon>
        <taxon>Vibrionales</taxon>
        <taxon>Vibrionaceae</taxon>
        <taxon>Vibrio</taxon>
    </lineage>
</organism>
<keyword evidence="2" id="KW-1185">Reference proteome</keyword>
<evidence type="ECO:0008006" key="3">
    <source>
        <dbReference type="Google" id="ProtNLM"/>
    </source>
</evidence>
<sequence>MEKARLGKPHAIFLITYNQKKRSAAHIMDAKLFSELVTKAKTGKQLPDAVYLHKDAFSSLPGQLAQFIPAVAKAVSLEDSNWDIVKLFKKEFRLSLLSYPDFYTDSYPALKQSLNVDLTKLSHKITRYQESDNPPILHRKETMILPNSEYYEHFTSLTQEGENAGLYQNSRLIGFQRSWLNLIEKHGYELVDGRLFRSSTFKNHNEEFEQGIDRHRTAIVRHDLSAPMKTLVKHGYLEGHHTIFDYGCGRGDDLRELEAHGLDAIGWDPNFRPDADKVTSDIVNMGFVLNVIEDQDERLDALLGAWELTNKFLVVSVMLANESYMAQFKPYKDGVITSRNTFQKYYAQSEIKSYLERSLQEEAIPVAPGIFYLFKDKLEEQQYLQSKYKRHHNWKQLTSPQPVEAKDKAKLVITQNQSLFDDFWSRCLELGRIPSNEEFEHTQQIRELVGSHKKVFSLLEDLYDTQEFSKAEKARKEDLLLYFAMGLFEKRKPYTQQPDELKRDIKALFGEYSTGLNLATELLFAIADTELLEAQCIKANQILPASILNTGHSLIFHKEYLDSLPLLLRAYVGAGLQMYGELDEAIDLIKIHISSGKLTLTNYDDFAGKSVPFLVERIKIKMADQEIDFFDYVDEKRRPPLLNKSLYISNQDPNFKKQQSFDKRLAKLLDYDTDKESLLTAMEYHVLLEKENKKVSGWRLIDG</sequence>
<dbReference type="AlphaFoldDB" id="A0A2N8Z9K7"/>
<proteinExistence type="predicted"/>
<dbReference type="NCBIfam" id="TIGR04096">
    <property type="entry name" value="dnd_rel_methyl"/>
    <property type="match status" value="1"/>
</dbReference>
<evidence type="ECO:0000313" key="1">
    <source>
        <dbReference type="EMBL" id="SON48543.1"/>
    </source>
</evidence>
<reference evidence="1 2" key="1">
    <citation type="submission" date="2017-10" db="EMBL/GenBank/DDBJ databases">
        <authorList>
            <person name="Banno H."/>
            <person name="Chua N.-H."/>
        </authorList>
    </citation>
    <scope>NUCLEOTIDE SEQUENCE [LARGE SCALE GENOMIC DNA]</scope>
    <source>
        <strain evidence="1">Vibrio tapetis CECT4600</strain>
    </source>
</reference>
<dbReference type="EMBL" id="LT960611">
    <property type="protein sequence ID" value="SON48543.1"/>
    <property type="molecule type" value="Genomic_DNA"/>
</dbReference>